<dbReference type="GO" id="GO:0038202">
    <property type="term" value="P:TORC1 signaling"/>
    <property type="evidence" value="ECO:0007669"/>
    <property type="project" value="TreeGrafter"/>
</dbReference>
<dbReference type="InterPro" id="IPR016024">
    <property type="entry name" value="ARM-type_fold"/>
</dbReference>
<dbReference type="InterPro" id="IPR029347">
    <property type="entry name" value="Raptor_N"/>
</dbReference>
<dbReference type="SMART" id="SM00320">
    <property type="entry name" value="WD40"/>
    <property type="match status" value="3"/>
</dbReference>
<dbReference type="GO" id="GO:0009267">
    <property type="term" value="P:cellular response to starvation"/>
    <property type="evidence" value="ECO:0007669"/>
    <property type="project" value="TreeGrafter"/>
</dbReference>
<gene>
    <name evidence="6" type="ORF">RDWZM_006691</name>
</gene>
<dbReference type="InterPro" id="IPR004083">
    <property type="entry name" value="Raptor"/>
</dbReference>
<comment type="caution">
    <text evidence="6">The sequence shown here is derived from an EMBL/GenBank/DDBJ whole genome shotgun (WGS) entry which is preliminary data.</text>
</comment>
<dbReference type="Proteomes" id="UP001142055">
    <property type="component" value="Chromosome 2"/>
</dbReference>
<dbReference type="Gene3D" id="2.130.10.10">
    <property type="entry name" value="YVTN repeat-like/Quinoprotein amine dehydrogenase"/>
    <property type="match status" value="1"/>
</dbReference>
<dbReference type="GO" id="GO:0010506">
    <property type="term" value="P:regulation of autophagy"/>
    <property type="evidence" value="ECO:0007669"/>
    <property type="project" value="TreeGrafter"/>
</dbReference>
<evidence type="ECO:0000256" key="2">
    <source>
        <dbReference type="ARBA" id="ARBA00022574"/>
    </source>
</evidence>
<dbReference type="Pfam" id="PF14538">
    <property type="entry name" value="Raptor_N"/>
    <property type="match status" value="1"/>
</dbReference>
<feature type="region of interest" description="Disordered" evidence="4">
    <location>
        <begin position="921"/>
        <end position="988"/>
    </location>
</feature>
<evidence type="ECO:0000256" key="3">
    <source>
        <dbReference type="ARBA" id="ARBA00022737"/>
    </source>
</evidence>
<name>A0A9Q0M8R4_BLOTA</name>
<evidence type="ECO:0000256" key="1">
    <source>
        <dbReference type="ARBA" id="ARBA00009257"/>
    </source>
</evidence>
<dbReference type="PANTHER" id="PTHR12848:SF16">
    <property type="entry name" value="REGULATORY-ASSOCIATED PROTEIN OF MTOR"/>
    <property type="match status" value="1"/>
</dbReference>
<dbReference type="EMBL" id="JAPWDV010000002">
    <property type="protein sequence ID" value="KAJ6220879.1"/>
    <property type="molecule type" value="Genomic_DNA"/>
</dbReference>
<keyword evidence="2" id="KW-0853">WD repeat</keyword>
<evidence type="ECO:0000259" key="5">
    <source>
        <dbReference type="SMART" id="SM01302"/>
    </source>
</evidence>
<dbReference type="Pfam" id="PF00400">
    <property type="entry name" value="WD40"/>
    <property type="match status" value="1"/>
</dbReference>
<dbReference type="GO" id="GO:0005737">
    <property type="term" value="C:cytoplasm"/>
    <property type="evidence" value="ECO:0007669"/>
    <property type="project" value="TreeGrafter"/>
</dbReference>
<comment type="similarity">
    <text evidence="1">Belongs to the WD repeat RAPTOR family.</text>
</comment>
<dbReference type="GO" id="GO:0071230">
    <property type="term" value="P:cellular response to amino acid stimulus"/>
    <property type="evidence" value="ECO:0007669"/>
    <property type="project" value="TreeGrafter"/>
</dbReference>
<dbReference type="OMA" id="FQVWLKL"/>
<dbReference type="GO" id="GO:0031931">
    <property type="term" value="C:TORC1 complex"/>
    <property type="evidence" value="ECO:0007669"/>
    <property type="project" value="InterPro"/>
</dbReference>
<reference evidence="6" key="1">
    <citation type="submission" date="2022-12" db="EMBL/GenBank/DDBJ databases">
        <title>Genome assemblies of Blomia tropicalis.</title>
        <authorList>
            <person name="Cui Y."/>
        </authorList>
    </citation>
    <scope>NUCLEOTIDE SEQUENCE</scope>
    <source>
        <tissue evidence="6">Adult mites</tissue>
    </source>
</reference>
<keyword evidence="3" id="KW-0677">Repeat</keyword>
<feature type="compositionally biased region" description="Polar residues" evidence="4">
    <location>
        <begin position="825"/>
        <end position="841"/>
    </location>
</feature>
<protein>
    <recommendedName>
        <fullName evidence="5">Raptor N-terminal CASPase-like domain-containing protein</fullName>
    </recommendedName>
</protein>
<proteinExistence type="inferred from homology"/>
<dbReference type="InterPro" id="IPR015943">
    <property type="entry name" value="WD40/YVTN_repeat-like_dom_sf"/>
</dbReference>
<dbReference type="InterPro" id="IPR001680">
    <property type="entry name" value="WD40_rpt"/>
</dbReference>
<sequence>MHDRLTMDSTMSTNYSLEENLTKINQEYDDYDQKPARTVYNEPRHFETIEGLRDLPNQNWRSKERMKTMSVAIVLCLNVGIDPPDVVKPNPCAVLQCWTDPFDQSTQTKTVDTIAANLVKQYERWQPRARYKHCTDPTIEDIKKLCNTLRRASKEERVLFHYNGHGVPKPTVNGEIWVFNRSYTQYIPLSLYDLQQWMGSPSIYVFDCSNAGVIVDQFKQYAIQHQKEFEMNSSSYLNSSKDSDMLNGKLLPPPNYQNCILLAACDKGETIPLHPDLPADLFTSCLTTPIKTFIVWFMKRNAPKFAPDINIDMIDKIPGSLADRKSIMGELNWIFTAITDTIAWNMLPRDLFQKLFRQDLLVASLFRNFLLAQRIMRSYDCTPVSNPPIKSAHHHPMWNAWDLAVDSCLSQLVKIGLNSKTQHIQLNNYVPSQFFTEQLTAFQVWLKLSPYPTSIPEQLPIVLQVLLSQVHRSRALDLLGNFLNLGPWAVNLALSVGIFPYVLKLLQASARELRPFLVFIWAKILAIDESYQSELIRDNAHRYFMNILSDSNISTNHQIMAAFVLSVIVRHNPTAQNIVTLNHKAQGNAVGGQQQSESIFDIGLSFLMDPQIDHPGLKKWLLICFANVWENNEDVRWLATRNAIYEELYPLLEDPVPEVRAATVCALGTFINSISQRNEHANEVDCRIVSTLVQKTFYDGSPLVRKELLVTLHWFITIFENMFLATYRKRAFEEHTKKQKPIVQEMKQMEFGGSSPKNHASNQYCIPSLIANQTNEITNYINGGSPTNNGMLRKTTSRDRLSNAWQTQSSNKLLTVPMSITSPSLSNAHQSNANLSQQQLTPPKMKRVSSVSSIQSYGNSSAGFLNSGTTTAATVFGRVWQVIELCLVDPYPEVAEMASLIFHDIGSKAFIRALKEVKDMQTTSSKSGSPSNQEHSESYHRHRQESPSSESQILDSCESYKSSSQTLTTNRGAPKHHSGRVSVSGTSSPYLPNSSNYNSFVTQYATKRSMLMRDTTATMAEEMTETIGRQHNGIISNRGDRNDLSESSSFSESSQVCRKPLVQTSYIDWCTKHFCEPCSHSGSSVCGCTNIEMSQNDLVGEWRFQLLKRYYQKSRKELIDSPIIQNGQELVKRHRSIDANFSVFHPYEKCIVCAGSNHFSVWNYQTQPETEILTQFSNGGVTEIITDLHLINAHDKALIMLASDDGAVKIWRDVLPTTFANISVNDTKYSIEPKLSSAFFMFEDIPIRSPERSRNLILSWNQRTQNIIAGGDHRLIRLWDATKEMKIRDIMTGSDTIASLSTDGNHLICVGCDDGVIRIFDDRQRSNSSQVYSINDRNGAILNAKIWPENQSDSINIVAGKRSGQVCWYDQRFTCKAVRVESMNAQMTAMSFHDNTPIFACAFGYDNSELQLYTLDTLKGPITKFRNRSIRNISFHSLKVFV</sequence>
<feature type="region of interest" description="Disordered" evidence="4">
    <location>
        <begin position="825"/>
        <end position="852"/>
    </location>
</feature>
<dbReference type="SUPFAM" id="SSF48371">
    <property type="entry name" value="ARM repeat"/>
    <property type="match status" value="1"/>
</dbReference>
<dbReference type="GO" id="GO:0030674">
    <property type="term" value="F:protein-macromolecule adaptor activity"/>
    <property type="evidence" value="ECO:0007669"/>
    <property type="project" value="TreeGrafter"/>
</dbReference>
<feature type="compositionally biased region" description="Polar residues" evidence="4">
    <location>
        <begin position="921"/>
        <end position="933"/>
    </location>
</feature>
<dbReference type="Gene3D" id="1.25.10.10">
    <property type="entry name" value="Leucine-rich Repeat Variant"/>
    <property type="match status" value="1"/>
</dbReference>
<organism evidence="6 7">
    <name type="scientific">Blomia tropicalis</name>
    <name type="common">Mite</name>
    <dbReference type="NCBI Taxonomy" id="40697"/>
    <lineage>
        <taxon>Eukaryota</taxon>
        <taxon>Metazoa</taxon>
        <taxon>Ecdysozoa</taxon>
        <taxon>Arthropoda</taxon>
        <taxon>Chelicerata</taxon>
        <taxon>Arachnida</taxon>
        <taxon>Acari</taxon>
        <taxon>Acariformes</taxon>
        <taxon>Sarcoptiformes</taxon>
        <taxon>Astigmata</taxon>
        <taxon>Glycyphagoidea</taxon>
        <taxon>Echimyopodidae</taxon>
        <taxon>Blomia</taxon>
    </lineage>
</organism>
<dbReference type="InterPro" id="IPR036322">
    <property type="entry name" value="WD40_repeat_dom_sf"/>
</dbReference>
<accession>A0A9Q0M8R4</accession>
<dbReference type="PRINTS" id="PR01547">
    <property type="entry name" value="YEAST176DUF"/>
</dbReference>
<evidence type="ECO:0000313" key="7">
    <source>
        <dbReference type="Proteomes" id="UP001142055"/>
    </source>
</evidence>
<feature type="domain" description="Raptor N-terminal CASPase-like" evidence="5">
    <location>
        <begin position="65"/>
        <end position="219"/>
    </location>
</feature>
<evidence type="ECO:0000256" key="4">
    <source>
        <dbReference type="SAM" id="MobiDB-lite"/>
    </source>
</evidence>
<keyword evidence="7" id="KW-1185">Reference proteome</keyword>
<dbReference type="PANTHER" id="PTHR12848">
    <property type="entry name" value="REGULATORY-ASSOCIATED PROTEIN OF MTOR"/>
    <property type="match status" value="1"/>
</dbReference>
<dbReference type="InterPro" id="IPR011989">
    <property type="entry name" value="ARM-like"/>
</dbReference>
<dbReference type="GO" id="GO:0030307">
    <property type="term" value="P:positive regulation of cell growth"/>
    <property type="evidence" value="ECO:0007669"/>
    <property type="project" value="TreeGrafter"/>
</dbReference>
<evidence type="ECO:0000313" key="6">
    <source>
        <dbReference type="EMBL" id="KAJ6220879.1"/>
    </source>
</evidence>
<dbReference type="SUPFAM" id="SSF50978">
    <property type="entry name" value="WD40 repeat-like"/>
    <property type="match status" value="1"/>
</dbReference>
<dbReference type="SMART" id="SM01302">
    <property type="entry name" value="Raptor_N"/>
    <property type="match status" value="1"/>
</dbReference>
<dbReference type="Gene3D" id="3.40.50.1460">
    <property type="match status" value="1"/>
</dbReference>
<feature type="compositionally biased region" description="Polar residues" evidence="4">
    <location>
        <begin position="946"/>
        <end position="971"/>
    </location>
</feature>